<protein>
    <submittedName>
        <fullName evidence="1">Uncharacterized protein</fullName>
    </submittedName>
</protein>
<reference key="1">
    <citation type="journal article" date="2011" name="Mol. Biol. Evol.">
        <title>Unity in variety -- the pan-genome of the Chlamydiae.</title>
        <authorList>
            <person name="Collingro A."/>
            <person name="Tischler P."/>
            <person name="Weinmaier T."/>
            <person name="Penz T."/>
            <person name="Heinz E."/>
            <person name="Brunham R.C."/>
            <person name="Read T.D."/>
            <person name="Bavoil P.M."/>
            <person name="Sachse K."/>
            <person name="Kahane S."/>
            <person name="Friedman M.G."/>
            <person name="Rattei T."/>
            <person name="Myers G.S.A."/>
            <person name="Horn M."/>
        </authorList>
    </citation>
    <scope>NUCLEOTIDE SEQUENCE</scope>
    <source>
        <strain>Z</strain>
    </source>
</reference>
<evidence type="ECO:0000313" key="1">
    <source>
        <dbReference type="EMBL" id="CCB90127.1"/>
    </source>
</evidence>
<sequence>MHTHLSFFFFPRLHDQNRPYFFQVCGSIGRAYLKKIENPSEHPLVVTWVINSSLFHSWTSFFMQWQDDGSFAE</sequence>
<organism evidence="1 2">
    <name type="scientific">Simkania negevensis (strain ATCC VR-1471 / DSM 27360 / Z)</name>
    <dbReference type="NCBI Taxonomy" id="331113"/>
    <lineage>
        <taxon>Bacteria</taxon>
        <taxon>Pseudomonadati</taxon>
        <taxon>Chlamydiota</taxon>
        <taxon>Chlamydiia</taxon>
        <taxon>Parachlamydiales</taxon>
        <taxon>Simkaniaceae</taxon>
        <taxon>Simkania</taxon>
    </lineage>
</organism>
<keyword evidence="2" id="KW-1185">Reference proteome</keyword>
<dbReference type="Proteomes" id="UP000000496">
    <property type="component" value="Chromosome gsn.131"/>
</dbReference>
<dbReference type="AlphaFoldDB" id="F8L482"/>
<dbReference type="RefSeq" id="WP_013944593.1">
    <property type="nucleotide sequence ID" value="NC_015713.1"/>
</dbReference>
<dbReference type="STRING" id="331113.SNE_A22500"/>
<dbReference type="EMBL" id="FR872582">
    <property type="protein sequence ID" value="CCB90127.1"/>
    <property type="molecule type" value="Genomic_DNA"/>
</dbReference>
<proteinExistence type="predicted"/>
<name>F8L482_SIMNZ</name>
<dbReference type="KEGG" id="sng:SNE_A22500"/>
<dbReference type="HOGENOM" id="CLU_2702802_0_0_0"/>
<reference evidence="1 2" key="2">
    <citation type="journal article" date="2011" name="Mol. Biol. Evol.">
        <title>Unity in variety--the pan-genome of the Chlamydiae.</title>
        <authorList>
            <person name="Collingro A."/>
            <person name="Tischler P."/>
            <person name="Weinmaier T."/>
            <person name="Penz T."/>
            <person name="Heinz E."/>
            <person name="Brunham R.C."/>
            <person name="Read T.D."/>
            <person name="Bavoil P.M."/>
            <person name="Sachse K."/>
            <person name="Kahane S."/>
            <person name="Friedman M.G."/>
            <person name="Rattei T."/>
            <person name="Myers G.S."/>
            <person name="Horn M."/>
        </authorList>
    </citation>
    <scope>NUCLEOTIDE SEQUENCE [LARGE SCALE GENOMIC DNA]</scope>
    <source>
        <strain evidence="2">ATCC VR-1471 / Z</strain>
    </source>
</reference>
<gene>
    <name evidence="1" type="ordered locus">SNE_A22500</name>
</gene>
<accession>F8L482</accession>
<evidence type="ECO:0000313" key="2">
    <source>
        <dbReference type="Proteomes" id="UP000000496"/>
    </source>
</evidence>